<evidence type="ECO:0000313" key="3">
    <source>
        <dbReference type="Proteomes" id="UP000053989"/>
    </source>
</evidence>
<proteinExistence type="predicted"/>
<dbReference type="HOGENOM" id="CLU_128855_0_0_1"/>
<keyword evidence="3" id="KW-1185">Reference proteome</keyword>
<dbReference type="InParanoid" id="A0A0C3E5Q6"/>
<feature type="region of interest" description="Disordered" evidence="1">
    <location>
        <begin position="1"/>
        <end position="113"/>
    </location>
</feature>
<dbReference type="AlphaFoldDB" id="A0A0C3E5Q6"/>
<evidence type="ECO:0000256" key="1">
    <source>
        <dbReference type="SAM" id="MobiDB-lite"/>
    </source>
</evidence>
<reference evidence="2 3" key="1">
    <citation type="submission" date="2014-04" db="EMBL/GenBank/DDBJ databases">
        <authorList>
            <consortium name="DOE Joint Genome Institute"/>
            <person name="Kuo A."/>
            <person name="Kohler A."/>
            <person name="Nagy L.G."/>
            <person name="Floudas D."/>
            <person name="Copeland A."/>
            <person name="Barry K.W."/>
            <person name="Cichocki N."/>
            <person name="Veneault-Fourrey C."/>
            <person name="LaButti K."/>
            <person name="Lindquist E.A."/>
            <person name="Lipzen A."/>
            <person name="Lundell T."/>
            <person name="Morin E."/>
            <person name="Murat C."/>
            <person name="Sun H."/>
            <person name="Tunlid A."/>
            <person name="Henrissat B."/>
            <person name="Grigoriev I.V."/>
            <person name="Hibbett D.S."/>
            <person name="Martin F."/>
            <person name="Nordberg H.P."/>
            <person name="Cantor M.N."/>
            <person name="Hua S.X."/>
        </authorList>
    </citation>
    <scope>NUCLEOTIDE SEQUENCE [LARGE SCALE GENOMIC DNA]</scope>
    <source>
        <strain evidence="2 3">Foug A</strain>
    </source>
</reference>
<feature type="compositionally biased region" description="Polar residues" evidence="1">
    <location>
        <begin position="39"/>
        <end position="55"/>
    </location>
</feature>
<sequence length="150" mass="16192">MNSPDPGSPISTDTSGSPQPDDFQPMANNRDPQRPLNAPSAQLVNINTTQIPSGSSKRRLPVGSSHEGPSLRDAKSRRREDVASGPRRNTAEGHGQHVAPSAAGGSSGGVFFRGDYISRRDKEELVDVTLVEQLRKEFGDPLLETLIKKH</sequence>
<dbReference type="Proteomes" id="UP000053989">
    <property type="component" value="Unassembled WGS sequence"/>
</dbReference>
<dbReference type="OrthoDB" id="2726318at2759"/>
<name>A0A0C3E5Q6_9AGAM</name>
<accession>A0A0C3E5Q6</accession>
<protein>
    <submittedName>
        <fullName evidence="2">Uncharacterized protein</fullName>
    </submittedName>
</protein>
<feature type="compositionally biased region" description="Polar residues" evidence="1">
    <location>
        <begin position="1"/>
        <end position="18"/>
    </location>
</feature>
<gene>
    <name evidence="2" type="ORF">SCLCIDRAFT_8842</name>
</gene>
<organism evidence="2 3">
    <name type="scientific">Scleroderma citrinum Foug A</name>
    <dbReference type="NCBI Taxonomy" id="1036808"/>
    <lineage>
        <taxon>Eukaryota</taxon>
        <taxon>Fungi</taxon>
        <taxon>Dikarya</taxon>
        <taxon>Basidiomycota</taxon>
        <taxon>Agaricomycotina</taxon>
        <taxon>Agaricomycetes</taxon>
        <taxon>Agaricomycetidae</taxon>
        <taxon>Boletales</taxon>
        <taxon>Sclerodermatineae</taxon>
        <taxon>Sclerodermataceae</taxon>
        <taxon>Scleroderma</taxon>
    </lineage>
</organism>
<feature type="compositionally biased region" description="Basic and acidic residues" evidence="1">
    <location>
        <begin position="69"/>
        <end position="82"/>
    </location>
</feature>
<evidence type="ECO:0000313" key="2">
    <source>
        <dbReference type="EMBL" id="KIM63371.1"/>
    </source>
</evidence>
<dbReference type="STRING" id="1036808.A0A0C3E5Q6"/>
<dbReference type="EMBL" id="KN822035">
    <property type="protein sequence ID" value="KIM63371.1"/>
    <property type="molecule type" value="Genomic_DNA"/>
</dbReference>
<reference evidence="3" key="2">
    <citation type="submission" date="2015-01" db="EMBL/GenBank/DDBJ databases">
        <title>Evolutionary Origins and Diversification of the Mycorrhizal Mutualists.</title>
        <authorList>
            <consortium name="DOE Joint Genome Institute"/>
            <consortium name="Mycorrhizal Genomics Consortium"/>
            <person name="Kohler A."/>
            <person name="Kuo A."/>
            <person name="Nagy L.G."/>
            <person name="Floudas D."/>
            <person name="Copeland A."/>
            <person name="Barry K.W."/>
            <person name="Cichocki N."/>
            <person name="Veneault-Fourrey C."/>
            <person name="LaButti K."/>
            <person name="Lindquist E.A."/>
            <person name="Lipzen A."/>
            <person name="Lundell T."/>
            <person name="Morin E."/>
            <person name="Murat C."/>
            <person name="Riley R."/>
            <person name="Ohm R."/>
            <person name="Sun H."/>
            <person name="Tunlid A."/>
            <person name="Henrissat B."/>
            <person name="Grigoriev I.V."/>
            <person name="Hibbett D.S."/>
            <person name="Martin F."/>
        </authorList>
    </citation>
    <scope>NUCLEOTIDE SEQUENCE [LARGE SCALE GENOMIC DNA]</scope>
    <source>
        <strain evidence="3">Foug A</strain>
    </source>
</reference>